<reference evidence="2 3" key="1">
    <citation type="submission" date="2015-08" db="EMBL/GenBank/DDBJ databases">
        <authorList>
            <person name="Babu N.S."/>
            <person name="Beckwith C.J."/>
            <person name="Beseler K.G."/>
            <person name="Brison A."/>
            <person name="Carone J.V."/>
            <person name="Caskin T.P."/>
            <person name="Diamond M."/>
            <person name="Durham M.E."/>
            <person name="Foxe J.M."/>
            <person name="Go M."/>
            <person name="Henderson B.A."/>
            <person name="Jones I.B."/>
            <person name="McGettigan J.A."/>
            <person name="Micheletti S.J."/>
            <person name="Nasrallah M.E."/>
            <person name="Ortiz D."/>
            <person name="Piller C.R."/>
            <person name="Privatt S.R."/>
            <person name="Schneider S.L."/>
            <person name="Sharp S."/>
            <person name="Smith T.C."/>
            <person name="Stanton J.D."/>
            <person name="Ullery H.E."/>
            <person name="Wilson R.J."/>
            <person name="Serrano M.G."/>
            <person name="Buck G."/>
            <person name="Lee V."/>
            <person name="Wang Y."/>
            <person name="Carvalho R."/>
            <person name="Voegtly L."/>
            <person name="Shi R."/>
            <person name="Duckworth R."/>
            <person name="Johnson A."/>
            <person name="Loviza R."/>
            <person name="Walstead R."/>
            <person name="Shah Z."/>
            <person name="Kiflezghi M."/>
            <person name="Wade K."/>
            <person name="Ball S.L."/>
            <person name="Bradley K.W."/>
            <person name="Asai D.J."/>
            <person name="Bowman C.A."/>
            <person name="Russell D.A."/>
            <person name="Pope W.H."/>
            <person name="Jacobs-Sera D."/>
            <person name="Hendrix R.W."/>
            <person name="Hatfull G.F."/>
        </authorList>
    </citation>
    <scope>NUCLEOTIDE SEQUENCE [LARGE SCALE GENOMIC DNA]</scope>
    <source>
        <strain evidence="2 3">DSM 27710</strain>
    </source>
</reference>
<keyword evidence="3" id="KW-1185">Reference proteome</keyword>
<accession>A0A0K1PA67</accession>
<evidence type="ECO:0000313" key="2">
    <source>
        <dbReference type="EMBL" id="AKU90397.1"/>
    </source>
</evidence>
<protein>
    <submittedName>
        <fullName evidence="2">Uncharacterized protein</fullName>
    </submittedName>
</protein>
<dbReference type="STRING" id="1391653.AKJ08_0784"/>
<evidence type="ECO:0000313" key="3">
    <source>
        <dbReference type="Proteomes" id="UP000055590"/>
    </source>
</evidence>
<gene>
    <name evidence="2" type="ORF">AKJ08_0784</name>
</gene>
<proteinExistence type="predicted"/>
<organism evidence="2 3">
    <name type="scientific">Vulgatibacter incomptus</name>
    <dbReference type="NCBI Taxonomy" id="1391653"/>
    <lineage>
        <taxon>Bacteria</taxon>
        <taxon>Pseudomonadati</taxon>
        <taxon>Myxococcota</taxon>
        <taxon>Myxococcia</taxon>
        <taxon>Myxococcales</taxon>
        <taxon>Cystobacterineae</taxon>
        <taxon>Vulgatibacteraceae</taxon>
        <taxon>Vulgatibacter</taxon>
    </lineage>
</organism>
<feature type="transmembrane region" description="Helical" evidence="1">
    <location>
        <begin position="12"/>
        <end position="37"/>
    </location>
</feature>
<keyword evidence="1" id="KW-0472">Membrane</keyword>
<dbReference type="KEGG" id="vin:AKJ08_0784"/>
<dbReference type="AlphaFoldDB" id="A0A0K1PA67"/>
<sequence>MSSSSRDPRGRFLRIVFLAVHVSIAAVFSLLLIAGVWRGLAEVRPPRAKPALDVDSCSEELTRLRAELLARIAAFSSSASAAAEGRTYEGWVVRFRGRVDGARQRCAPPEGASLEKAKAVGVAFDALVRAIDLSEIHATHWSRHLGPALDESAAAIDAVR</sequence>
<keyword evidence="1" id="KW-0812">Transmembrane</keyword>
<dbReference type="RefSeq" id="WP_050724848.1">
    <property type="nucleotide sequence ID" value="NZ_CP012332.1"/>
</dbReference>
<dbReference type="Proteomes" id="UP000055590">
    <property type="component" value="Chromosome"/>
</dbReference>
<name>A0A0K1PA67_9BACT</name>
<keyword evidence="1" id="KW-1133">Transmembrane helix</keyword>
<evidence type="ECO:0000256" key="1">
    <source>
        <dbReference type="SAM" id="Phobius"/>
    </source>
</evidence>
<dbReference type="EMBL" id="CP012332">
    <property type="protein sequence ID" value="AKU90397.1"/>
    <property type="molecule type" value="Genomic_DNA"/>
</dbReference>